<comment type="caution">
    <text evidence="3">The sequence shown here is derived from an EMBL/GenBank/DDBJ whole genome shotgun (WGS) entry which is preliminary data.</text>
</comment>
<feature type="transmembrane region" description="Helical" evidence="1">
    <location>
        <begin position="87"/>
        <end position="105"/>
    </location>
</feature>
<dbReference type="InterPro" id="IPR019251">
    <property type="entry name" value="DUF2231_TM"/>
</dbReference>
<protein>
    <submittedName>
        <fullName evidence="3">DUF2231 domain-containing protein</fullName>
    </submittedName>
</protein>
<accession>A0ABU2NDM7</accession>
<proteinExistence type="predicted"/>
<feature type="transmembrane region" description="Helical" evidence="1">
    <location>
        <begin position="41"/>
        <end position="60"/>
    </location>
</feature>
<feature type="transmembrane region" description="Helical" evidence="1">
    <location>
        <begin position="12"/>
        <end position="32"/>
    </location>
</feature>
<keyword evidence="1" id="KW-0812">Transmembrane</keyword>
<dbReference type="RefSeq" id="WP_311558562.1">
    <property type="nucleotide sequence ID" value="NZ_JAVREJ010000016.1"/>
</dbReference>
<keyword evidence="4" id="KW-1185">Reference proteome</keyword>
<feature type="transmembrane region" description="Helical" evidence="1">
    <location>
        <begin position="131"/>
        <end position="154"/>
    </location>
</feature>
<keyword evidence="1" id="KW-0472">Membrane</keyword>
<reference evidence="4" key="1">
    <citation type="submission" date="2023-07" db="EMBL/GenBank/DDBJ databases">
        <title>30 novel species of actinomycetes from the DSMZ collection.</title>
        <authorList>
            <person name="Nouioui I."/>
        </authorList>
    </citation>
    <scope>NUCLEOTIDE SEQUENCE [LARGE SCALE GENOMIC DNA]</scope>
    <source>
        <strain evidence="4">DSM 45834</strain>
    </source>
</reference>
<evidence type="ECO:0000259" key="2">
    <source>
        <dbReference type="Pfam" id="PF09990"/>
    </source>
</evidence>
<keyword evidence="1" id="KW-1133">Transmembrane helix</keyword>
<organism evidence="3 4">
    <name type="scientific">Pseudonocardia charpentierae</name>
    <dbReference type="NCBI Taxonomy" id="3075545"/>
    <lineage>
        <taxon>Bacteria</taxon>
        <taxon>Bacillati</taxon>
        <taxon>Actinomycetota</taxon>
        <taxon>Actinomycetes</taxon>
        <taxon>Pseudonocardiales</taxon>
        <taxon>Pseudonocardiaceae</taxon>
        <taxon>Pseudonocardia</taxon>
    </lineage>
</organism>
<gene>
    <name evidence="3" type="ORF">RM445_21220</name>
</gene>
<name>A0ABU2NDM7_9PSEU</name>
<feature type="domain" description="DUF2231" evidence="2">
    <location>
        <begin position="6"/>
        <end position="155"/>
    </location>
</feature>
<evidence type="ECO:0000313" key="4">
    <source>
        <dbReference type="Proteomes" id="UP001183202"/>
    </source>
</evidence>
<dbReference type="Proteomes" id="UP001183202">
    <property type="component" value="Unassembled WGS sequence"/>
</dbReference>
<evidence type="ECO:0000256" key="1">
    <source>
        <dbReference type="SAM" id="Phobius"/>
    </source>
</evidence>
<evidence type="ECO:0000313" key="3">
    <source>
        <dbReference type="EMBL" id="MDT0352055.1"/>
    </source>
</evidence>
<dbReference type="Pfam" id="PF09990">
    <property type="entry name" value="DUF2231"/>
    <property type="match status" value="1"/>
</dbReference>
<dbReference type="EMBL" id="JAVREJ010000016">
    <property type="protein sequence ID" value="MDT0352055.1"/>
    <property type="molecule type" value="Genomic_DNA"/>
</dbReference>
<sequence length="164" mass="16713">MLTVDGIPAHPLVVHAVVVLLPLAAVATLLVVARPVWRRHLGVWVLLLAAAGVFAIPVATTTGEQLKQSLGGGGPLIEIHEERAETLLIPALVYLALLAATVLVGRRADAAVDGPGAAHATRSNVGSLHRITVITGVLAALAGLAVTGLVVWIGHAGSAAVWQS</sequence>